<feature type="compositionally biased region" description="Basic and acidic residues" evidence="1">
    <location>
        <begin position="475"/>
        <end position="484"/>
    </location>
</feature>
<proteinExistence type="predicted"/>
<feature type="region of interest" description="Disordered" evidence="1">
    <location>
        <begin position="236"/>
        <end position="266"/>
    </location>
</feature>
<feature type="compositionally biased region" description="Acidic residues" evidence="1">
    <location>
        <begin position="500"/>
        <end position="509"/>
    </location>
</feature>
<accession>A0A9P5SUI1</accession>
<protein>
    <submittedName>
        <fullName evidence="2">Uncharacterized protein</fullName>
    </submittedName>
</protein>
<comment type="caution">
    <text evidence="2">The sequence shown here is derived from an EMBL/GenBank/DDBJ whole genome shotgun (WGS) entry which is preliminary data.</text>
</comment>
<feature type="compositionally biased region" description="Low complexity" evidence="1">
    <location>
        <begin position="464"/>
        <end position="474"/>
    </location>
</feature>
<feature type="compositionally biased region" description="Low complexity" evidence="1">
    <location>
        <begin position="236"/>
        <end position="265"/>
    </location>
</feature>
<dbReference type="Proteomes" id="UP000696485">
    <property type="component" value="Unassembled WGS sequence"/>
</dbReference>
<evidence type="ECO:0000313" key="2">
    <source>
        <dbReference type="EMBL" id="KAF9338206.1"/>
    </source>
</evidence>
<dbReference type="EMBL" id="JAAAUY010000006">
    <property type="protein sequence ID" value="KAF9338206.1"/>
    <property type="molecule type" value="Genomic_DNA"/>
</dbReference>
<gene>
    <name evidence="2" type="ORF">BG006_008697</name>
</gene>
<sequence>MSSEHQPSGLEPAEVVVEEVVTVAEESEPTAAILSVLPPPASATTKPSRLSTAFKRISNGCGLCIHPFRNSGPTDYHALVHTPADETPGVYQDPYNVAPVSVPEPKSGNYKDEIDVAGSSAAAADHYSEIHYHRETKVDESQNIQPHQQQDQFTFVEEITVMSSANDDIVEDDTKEEEIEARIEVEKAADIERTVEDTLMKTTAIASHASTTFEKTSVSPVSPVSPIPIRTNGTFAKFSKRSTSSSAVSAPRATSSTSPSTPSSPLLERLGRFAKIIRHSETSSSTQSKIESLKVSATPTVEVPVVAKAEVESGASSKTSVQKDIHVEIQETVLDKVGEAKEETASSIEETSTTTWANATSPPPQPQQQTSDRRDLLVDTAVLVPKSQPVAVPGKSQQIHPWTHSPTTLHQNDASSSSNPSLSRTGRTSTIDSTLEGSEESVDSGKEASKVTKRRKSVLKKLGNIINNMNTNRRNSSDSKEGRVERRRSRHGSQTMESPIEADENFLSK</sequence>
<feature type="compositionally biased region" description="Polar residues" evidence="1">
    <location>
        <begin position="424"/>
        <end position="436"/>
    </location>
</feature>
<feature type="compositionally biased region" description="Low complexity" evidence="1">
    <location>
        <begin position="345"/>
        <end position="357"/>
    </location>
</feature>
<feature type="region of interest" description="Disordered" evidence="1">
    <location>
        <begin position="332"/>
        <end position="509"/>
    </location>
</feature>
<name>A0A9P5SUI1_9FUNG</name>
<dbReference type="AlphaFoldDB" id="A0A9P5SUI1"/>
<organism evidence="2 3">
    <name type="scientific">Podila minutissima</name>
    <dbReference type="NCBI Taxonomy" id="64525"/>
    <lineage>
        <taxon>Eukaryota</taxon>
        <taxon>Fungi</taxon>
        <taxon>Fungi incertae sedis</taxon>
        <taxon>Mucoromycota</taxon>
        <taxon>Mortierellomycotina</taxon>
        <taxon>Mortierellomycetes</taxon>
        <taxon>Mortierellales</taxon>
        <taxon>Mortierellaceae</taxon>
        <taxon>Podila</taxon>
    </lineage>
</organism>
<feature type="compositionally biased region" description="Basic and acidic residues" evidence="1">
    <location>
        <begin position="332"/>
        <end position="344"/>
    </location>
</feature>
<evidence type="ECO:0000313" key="3">
    <source>
        <dbReference type="Proteomes" id="UP000696485"/>
    </source>
</evidence>
<feature type="compositionally biased region" description="Polar residues" evidence="1">
    <location>
        <begin position="395"/>
        <end position="414"/>
    </location>
</feature>
<reference evidence="2" key="1">
    <citation type="journal article" date="2020" name="Fungal Divers.">
        <title>Resolving the Mortierellaceae phylogeny through synthesis of multi-gene phylogenetics and phylogenomics.</title>
        <authorList>
            <person name="Vandepol N."/>
            <person name="Liber J."/>
            <person name="Desiro A."/>
            <person name="Na H."/>
            <person name="Kennedy M."/>
            <person name="Barry K."/>
            <person name="Grigoriev I.V."/>
            <person name="Miller A.N."/>
            <person name="O'Donnell K."/>
            <person name="Stajich J.E."/>
            <person name="Bonito G."/>
        </authorList>
    </citation>
    <scope>NUCLEOTIDE SEQUENCE</scope>
    <source>
        <strain evidence="2">NVP1</strain>
    </source>
</reference>
<keyword evidence="3" id="KW-1185">Reference proteome</keyword>
<evidence type="ECO:0000256" key="1">
    <source>
        <dbReference type="SAM" id="MobiDB-lite"/>
    </source>
</evidence>